<feature type="compositionally biased region" description="Basic and acidic residues" evidence="1">
    <location>
        <begin position="148"/>
        <end position="159"/>
    </location>
</feature>
<feature type="compositionally biased region" description="Basic and acidic residues" evidence="1">
    <location>
        <begin position="191"/>
        <end position="211"/>
    </location>
</feature>
<proteinExistence type="predicted"/>
<feature type="region of interest" description="Disordered" evidence="1">
    <location>
        <begin position="128"/>
        <end position="255"/>
    </location>
</feature>
<evidence type="ECO:0000256" key="1">
    <source>
        <dbReference type="SAM" id="MobiDB-lite"/>
    </source>
</evidence>
<gene>
    <name evidence="2" type="ORF">EMAR1385_LOCUS107</name>
</gene>
<dbReference type="AlphaFoldDB" id="A0A7S0TBB3"/>
<feature type="compositionally biased region" description="Low complexity" evidence="1">
    <location>
        <begin position="12"/>
        <end position="25"/>
    </location>
</feature>
<protein>
    <submittedName>
        <fullName evidence="2">Uncharacterized protein</fullName>
    </submittedName>
</protein>
<dbReference type="EMBL" id="HBFI01000156">
    <property type="protein sequence ID" value="CAD8731229.1"/>
    <property type="molecule type" value="Transcribed_RNA"/>
</dbReference>
<organism evidence="2">
    <name type="scientific">Elphidium margaritaceum</name>
    <dbReference type="NCBI Taxonomy" id="933848"/>
    <lineage>
        <taxon>Eukaryota</taxon>
        <taxon>Sar</taxon>
        <taxon>Rhizaria</taxon>
        <taxon>Retaria</taxon>
        <taxon>Foraminifera</taxon>
        <taxon>Rotaliida</taxon>
        <taxon>Elphidiidae</taxon>
        <taxon>Elphidium</taxon>
    </lineage>
</organism>
<feature type="compositionally biased region" description="Polar residues" evidence="1">
    <location>
        <begin position="235"/>
        <end position="245"/>
    </location>
</feature>
<accession>A0A7S0TBB3</accession>
<name>A0A7S0TBB3_9EUKA</name>
<evidence type="ECO:0000313" key="2">
    <source>
        <dbReference type="EMBL" id="CAD8731229.1"/>
    </source>
</evidence>
<feature type="compositionally biased region" description="Basic residues" evidence="1">
    <location>
        <begin position="1"/>
        <end position="11"/>
    </location>
</feature>
<feature type="compositionally biased region" description="Acidic residues" evidence="1">
    <location>
        <begin position="160"/>
        <end position="188"/>
    </location>
</feature>
<sequence>MKMKTNTKKLKTTPTTSAQKRTTTPTTTAAAKVMCICGQRLFKVPNTSQLWICDDDDDDGSKLLMSPNTALTAESSIVTPLMSPSVGKPKTKQEISAQIDRIQSDIVENEQEMQTLQTAINEAVANEDYESAGQMAPKKKRLTAQGKALKDKLQRREQEFADAVDEDEDEDDEEEKEPETQEEEEQVEEATVVHDNAHAQEQEQKTEDSDAVHVNTINADAESNTGYNGGGAITIDSNGDNSEQASNEDEERPETIAQEIDVVQQLETDMIPKNVAETNSGSVSDQISNDEVEQNGINIADKHQDDDDNNDMFGDMDMDVAVAEEDTVNID</sequence>
<feature type="region of interest" description="Disordered" evidence="1">
    <location>
        <begin position="1"/>
        <end position="25"/>
    </location>
</feature>
<feature type="compositionally biased region" description="Polar residues" evidence="1">
    <location>
        <begin position="215"/>
        <end position="226"/>
    </location>
</feature>
<reference evidence="2" key="1">
    <citation type="submission" date="2021-01" db="EMBL/GenBank/DDBJ databases">
        <authorList>
            <person name="Corre E."/>
            <person name="Pelletier E."/>
            <person name="Niang G."/>
            <person name="Scheremetjew M."/>
            <person name="Finn R."/>
            <person name="Kale V."/>
            <person name="Holt S."/>
            <person name="Cochrane G."/>
            <person name="Meng A."/>
            <person name="Brown T."/>
            <person name="Cohen L."/>
        </authorList>
    </citation>
    <scope>NUCLEOTIDE SEQUENCE</scope>
</reference>